<organism evidence="1 2">
    <name type="scientific">Pendulispora albinea</name>
    <dbReference type="NCBI Taxonomy" id="2741071"/>
    <lineage>
        <taxon>Bacteria</taxon>
        <taxon>Pseudomonadati</taxon>
        <taxon>Myxococcota</taxon>
        <taxon>Myxococcia</taxon>
        <taxon>Myxococcales</taxon>
        <taxon>Sorangiineae</taxon>
        <taxon>Pendulisporaceae</taxon>
        <taxon>Pendulispora</taxon>
    </lineage>
</organism>
<dbReference type="RefSeq" id="WP_394823450.1">
    <property type="nucleotide sequence ID" value="NZ_CP089984.1"/>
</dbReference>
<evidence type="ECO:0000313" key="2">
    <source>
        <dbReference type="Proteomes" id="UP001370348"/>
    </source>
</evidence>
<evidence type="ECO:0008006" key="3">
    <source>
        <dbReference type="Google" id="ProtNLM"/>
    </source>
</evidence>
<accession>A0ABZ2LSE7</accession>
<keyword evidence="2" id="KW-1185">Reference proteome</keyword>
<sequence length="87" mass="9835">MKRKRGPVETFSVSVDAKAKKILKAHADRLFEGNMSALISAFAREAEKRDAMDWLIRDAGGSKLTDELREELAAEFRGTRKRRTRAA</sequence>
<evidence type="ECO:0000313" key="1">
    <source>
        <dbReference type="EMBL" id="WXB13834.1"/>
    </source>
</evidence>
<name>A0ABZ2LSE7_9BACT</name>
<gene>
    <name evidence="1" type="ORF">LZC94_39120</name>
</gene>
<dbReference type="Proteomes" id="UP001370348">
    <property type="component" value="Chromosome"/>
</dbReference>
<protein>
    <recommendedName>
        <fullName evidence="3">CopG family transcriptional regulator</fullName>
    </recommendedName>
</protein>
<dbReference type="EMBL" id="CP089984">
    <property type="protein sequence ID" value="WXB13834.1"/>
    <property type="molecule type" value="Genomic_DNA"/>
</dbReference>
<proteinExistence type="predicted"/>
<reference evidence="1 2" key="1">
    <citation type="submission" date="2021-12" db="EMBL/GenBank/DDBJ databases">
        <title>Discovery of the Pendulisporaceae a myxobacterial family with distinct sporulation behavior and unique specialized metabolism.</title>
        <authorList>
            <person name="Garcia R."/>
            <person name="Popoff A."/>
            <person name="Bader C.D."/>
            <person name="Loehr J."/>
            <person name="Walesch S."/>
            <person name="Walt C."/>
            <person name="Boldt J."/>
            <person name="Bunk B."/>
            <person name="Haeckl F.J.F.P.J."/>
            <person name="Gunesch A.P."/>
            <person name="Birkelbach J."/>
            <person name="Nuebel U."/>
            <person name="Pietschmann T."/>
            <person name="Bach T."/>
            <person name="Mueller R."/>
        </authorList>
    </citation>
    <scope>NUCLEOTIDE SEQUENCE [LARGE SCALE GENOMIC DNA]</scope>
    <source>
        <strain evidence="1 2">MSr11954</strain>
    </source>
</reference>